<dbReference type="PANTHER" id="PTHR39966:SF1">
    <property type="entry name" value="HEMERYTHRIN-LIKE DOMAIN-CONTAINING PROTEIN"/>
    <property type="match status" value="1"/>
</dbReference>
<gene>
    <name evidence="2" type="ORF">V8G57_13970</name>
</gene>
<evidence type="ECO:0000259" key="1">
    <source>
        <dbReference type="Pfam" id="PF01814"/>
    </source>
</evidence>
<keyword evidence="3" id="KW-1185">Reference proteome</keyword>
<dbReference type="CDD" id="cd12108">
    <property type="entry name" value="Hr-like"/>
    <property type="match status" value="1"/>
</dbReference>
<proteinExistence type="predicted"/>
<dbReference type="Gene3D" id="1.20.120.520">
    <property type="entry name" value="nmb1532 protein domain like"/>
    <property type="match status" value="1"/>
</dbReference>
<sequence length="180" mass="20060">MPNALISTAPDFSQPIAVLKHCHDKIRQQLATLQNLLDHVPQHGSDAQAQQAAHSIMRYFNQAAPHHHADEEHDLLPMLTATATGEDAAVLQKLTPEILAEHQQMDSLWHSLNLQLTHIADGEAAVPLLSAQDVQQFSTIYASHMEKEETWIAPMAKRIFNEQQMQQLGAAMQQRRGISA</sequence>
<evidence type="ECO:0000313" key="2">
    <source>
        <dbReference type="EMBL" id="MEM4988497.1"/>
    </source>
</evidence>
<dbReference type="Proteomes" id="UP001495910">
    <property type="component" value="Unassembled WGS sequence"/>
</dbReference>
<dbReference type="PANTHER" id="PTHR39966">
    <property type="entry name" value="BLL2471 PROTEIN-RELATED"/>
    <property type="match status" value="1"/>
</dbReference>
<comment type="caution">
    <text evidence="2">The sequence shown here is derived from an EMBL/GenBank/DDBJ whole genome shotgun (WGS) entry which is preliminary data.</text>
</comment>
<feature type="domain" description="Hemerythrin-like" evidence="1">
    <location>
        <begin position="15"/>
        <end position="156"/>
    </location>
</feature>
<name>A0ABU9PWV4_9BURK</name>
<protein>
    <submittedName>
        <fullName evidence="2">Hemerythrin domain-containing protein</fullName>
    </submittedName>
</protein>
<dbReference type="RefSeq" id="WP_342829912.1">
    <property type="nucleotide sequence ID" value="NZ_JBANDC010000009.1"/>
</dbReference>
<evidence type="ECO:0000313" key="3">
    <source>
        <dbReference type="Proteomes" id="UP001495910"/>
    </source>
</evidence>
<organism evidence="2 3">
    <name type="scientific">Collimonas rhizosphaerae</name>
    <dbReference type="NCBI Taxonomy" id="3126357"/>
    <lineage>
        <taxon>Bacteria</taxon>
        <taxon>Pseudomonadati</taxon>
        <taxon>Pseudomonadota</taxon>
        <taxon>Betaproteobacteria</taxon>
        <taxon>Burkholderiales</taxon>
        <taxon>Oxalobacteraceae</taxon>
        <taxon>Collimonas</taxon>
    </lineage>
</organism>
<dbReference type="Pfam" id="PF01814">
    <property type="entry name" value="Hemerythrin"/>
    <property type="match status" value="1"/>
</dbReference>
<accession>A0ABU9PWV4</accession>
<reference evidence="2 3" key="1">
    <citation type="submission" date="2024-02" db="EMBL/GenBank/DDBJ databases">
        <title>Draft genome sequence of Collimonas sp. strain H4R21, an effective mineral-weathering bacterial strain isolated from the beech rhizosphere.</title>
        <authorList>
            <person name="Morin E."/>
            <person name="Uroz S."/>
            <person name="Leveau J.H.J."/>
            <person name="Kumar R."/>
            <person name="Rey M.W."/>
            <person name="Pham J."/>
        </authorList>
    </citation>
    <scope>NUCLEOTIDE SEQUENCE [LARGE SCALE GENOMIC DNA]</scope>
    <source>
        <strain evidence="2 3">H4R21</strain>
    </source>
</reference>
<dbReference type="InterPro" id="IPR012312">
    <property type="entry name" value="Hemerythrin-like"/>
</dbReference>
<dbReference type="EMBL" id="JBANDC010000009">
    <property type="protein sequence ID" value="MEM4988497.1"/>
    <property type="molecule type" value="Genomic_DNA"/>
</dbReference>